<feature type="transmembrane region" description="Helical" evidence="2">
    <location>
        <begin position="37"/>
        <end position="58"/>
    </location>
</feature>
<evidence type="ECO:0000256" key="2">
    <source>
        <dbReference type="SAM" id="Phobius"/>
    </source>
</evidence>
<gene>
    <name evidence="3" type="ORF">TeGR_g3150</name>
</gene>
<name>A0ABQ6MJF1_9STRA</name>
<comment type="caution">
    <text evidence="3">The sequence shown here is derived from an EMBL/GenBank/DDBJ whole genome shotgun (WGS) entry which is preliminary data.</text>
</comment>
<feature type="region of interest" description="Disordered" evidence="1">
    <location>
        <begin position="59"/>
        <end position="78"/>
    </location>
</feature>
<keyword evidence="2" id="KW-0472">Membrane</keyword>
<keyword evidence="2" id="KW-1133">Transmembrane helix</keyword>
<sequence>MSLNSTGHDPKSLLWNLVMIFVFLCPIPLYRGDISPLNCALAALGLYAAAYLATPMGWKRPHQYSDMPSNRLPRDKSK</sequence>
<protein>
    <submittedName>
        <fullName evidence="3">Uncharacterized protein</fullName>
    </submittedName>
</protein>
<accession>A0ABQ6MJF1</accession>
<feature type="transmembrane region" description="Helical" evidence="2">
    <location>
        <begin position="12"/>
        <end position="30"/>
    </location>
</feature>
<evidence type="ECO:0000313" key="4">
    <source>
        <dbReference type="Proteomes" id="UP001165060"/>
    </source>
</evidence>
<reference evidence="3 4" key="1">
    <citation type="journal article" date="2023" name="Commun. Biol.">
        <title>Genome analysis of Parmales, the sister group of diatoms, reveals the evolutionary specialization of diatoms from phago-mixotrophs to photoautotrophs.</title>
        <authorList>
            <person name="Ban H."/>
            <person name="Sato S."/>
            <person name="Yoshikawa S."/>
            <person name="Yamada K."/>
            <person name="Nakamura Y."/>
            <person name="Ichinomiya M."/>
            <person name="Sato N."/>
            <person name="Blanc-Mathieu R."/>
            <person name="Endo H."/>
            <person name="Kuwata A."/>
            <person name="Ogata H."/>
        </authorList>
    </citation>
    <scope>NUCLEOTIDE SEQUENCE [LARGE SCALE GENOMIC DNA]</scope>
</reference>
<evidence type="ECO:0000313" key="3">
    <source>
        <dbReference type="EMBL" id="GMI26996.1"/>
    </source>
</evidence>
<proteinExistence type="predicted"/>
<dbReference type="Proteomes" id="UP001165060">
    <property type="component" value="Unassembled WGS sequence"/>
</dbReference>
<organism evidence="3 4">
    <name type="scientific">Tetraparma gracilis</name>
    <dbReference type="NCBI Taxonomy" id="2962635"/>
    <lineage>
        <taxon>Eukaryota</taxon>
        <taxon>Sar</taxon>
        <taxon>Stramenopiles</taxon>
        <taxon>Ochrophyta</taxon>
        <taxon>Bolidophyceae</taxon>
        <taxon>Parmales</taxon>
        <taxon>Triparmaceae</taxon>
        <taxon>Tetraparma</taxon>
    </lineage>
</organism>
<keyword evidence="4" id="KW-1185">Reference proteome</keyword>
<evidence type="ECO:0000256" key="1">
    <source>
        <dbReference type="SAM" id="MobiDB-lite"/>
    </source>
</evidence>
<dbReference type="EMBL" id="BRYB01002883">
    <property type="protein sequence ID" value="GMI26996.1"/>
    <property type="molecule type" value="Genomic_DNA"/>
</dbReference>
<keyword evidence="2" id="KW-0812">Transmembrane</keyword>